<evidence type="ECO:0008006" key="4">
    <source>
        <dbReference type="Google" id="ProtNLM"/>
    </source>
</evidence>
<evidence type="ECO:0000313" key="3">
    <source>
        <dbReference type="Proteomes" id="UP000092596"/>
    </source>
</evidence>
<feature type="compositionally biased region" description="Basic and acidic residues" evidence="1">
    <location>
        <begin position="35"/>
        <end position="47"/>
    </location>
</feature>
<organism evidence="2 3">
    <name type="scientific">Dermabacter vaginalis</name>
    <dbReference type="NCBI Taxonomy" id="1630135"/>
    <lineage>
        <taxon>Bacteria</taxon>
        <taxon>Bacillati</taxon>
        <taxon>Actinomycetota</taxon>
        <taxon>Actinomycetes</taxon>
        <taxon>Micrococcales</taxon>
        <taxon>Dermabacteraceae</taxon>
        <taxon>Dermabacter</taxon>
    </lineage>
</organism>
<dbReference type="Proteomes" id="UP000092596">
    <property type="component" value="Chromosome"/>
</dbReference>
<dbReference type="InterPro" id="IPR025449">
    <property type="entry name" value="JetB"/>
</dbReference>
<protein>
    <recommendedName>
        <fullName evidence="4">DUF4194 domain-containing protein</fullName>
    </recommendedName>
</protein>
<dbReference type="AlphaFoldDB" id="A0A1B0ZKI1"/>
<dbReference type="PATRIC" id="fig|1630135.4.peg.1903"/>
<sequence>MQSTYELKRRPKRGRGKIVDNSCAAGSLEGVENEESARMREHEDTVTDGRTAPEAMPSVDRDDWALARDDDDLTYAGSTGGALVEDSRRVLVALLQGPYLDGRRDPQRYGQLLRDRAYIEQRLADMFLELVLDDDAQVAFVRQSEDDPDAPKLLRRLTGLNRLDTVLLLVLRQHLLTQSSRGQRAVVSEAELLANIAPYRRSTSTDEAGFTKDIRTSIAKIQRAGLLEEQGDSFEVSPVLKLMINPDTARTFIDLYERAGDDVTGAANALDDSRATTEGQAE</sequence>
<evidence type="ECO:0000313" key="2">
    <source>
        <dbReference type="EMBL" id="ANP28456.1"/>
    </source>
</evidence>
<evidence type="ECO:0000256" key="1">
    <source>
        <dbReference type="SAM" id="MobiDB-lite"/>
    </source>
</evidence>
<dbReference type="Pfam" id="PF13835">
    <property type="entry name" value="DUF4194"/>
    <property type="match status" value="1"/>
</dbReference>
<accession>A0A1B0ZKI1</accession>
<name>A0A1B0ZKI1_9MICO</name>
<gene>
    <name evidence="2" type="ORF">DAD186_19060</name>
</gene>
<dbReference type="STRING" id="1630135.DAD186_19060"/>
<feature type="region of interest" description="Disordered" evidence="1">
    <location>
        <begin position="1"/>
        <end position="60"/>
    </location>
</feature>
<reference evidence="2 3" key="1">
    <citation type="submission" date="2015-06" db="EMBL/GenBank/DDBJ databases">
        <title>Investigation of pathophysiology for high-risk pregnancy and development of treatment modality based on it.</title>
        <authorList>
            <person name="Kim B.-C."/>
            <person name="Lim S."/>
        </authorList>
    </citation>
    <scope>NUCLEOTIDE SEQUENCE [LARGE SCALE GENOMIC DNA]</scope>
    <source>
        <strain evidence="2 3">AD1-86</strain>
    </source>
</reference>
<dbReference type="EMBL" id="CP012117">
    <property type="protein sequence ID" value="ANP28456.1"/>
    <property type="molecule type" value="Genomic_DNA"/>
</dbReference>
<dbReference type="KEGG" id="dva:DAD186_19060"/>
<proteinExistence type="predicted"/>